<reference evidence="2" key="1">
    <citation type="submission" date="2018-02" db="EMBL/GenBank/DDBJ databases">
        <title>Rhizophora mucronata_Transcriptome.</title>
        <authorList>
            <person name="Meera S.P."/>
            <person name="Sreeshan A."/>
            <person name="Augustine A."/>
        </authorList>
    </citation>
    <scope>NUCLEOTIDE SEQUENCE</scope>
    <source>
        <tissue evidence="2">Leaf</tissue>
    </source>
</reference>
<organism evidence="2">
    <name type="scientific">Rhizophora mucronata</name>
    <name type="common">Asiatic mangrove</name>
    <dbReference type="NCBI Taxonomy" id="61149"/>
    <lineage>
        <taxon>Eukaryota</taxon>
        <taxon>Viridiplantae</taxon>
        <taxon>Streptophyta</taxon>
        <taxon>Embryophyta</taxon>
        <taxon>Tracheophyta</taxon>
        <taxon>Spermatophyta</taxon>
        <taxon>Magnoliopsida</taxon>
        <taxon>eudicotyledons</taxon>
        <taxon>Gunneridae</taxon>
        <taxon>Pentapetalae</taxon>
        <taxon>rosids</taxon>
        <taxon>fabids</taxon>
        <taxon>Malpighiales</taxon>
        <taxon>Rhizophoraceae</taxon>
        <taxon>Rhizophora</taxon>
    </lineage>
</organism>
<dbReference type="AlphaFoldDB" id="A0A2P2QN79"/>
<name>A0A2P2QN79_RHIMU</name>
<feature type="transmembrane region" description="Helical" evidence="1">
    <location>
        <begin position="21"/>
        <end position="42"/>
    </location>
</feature>
<keyword evidence="1" id="KW-0812">Transmembrane</keyword>
<evidence type="ECO:0000256" key="1">
    <source>
        <dbReference type="SAM" id="Phobius"/>
    </source>
</evidence>
<dbReference type="EMBL" id="GGEC01087944">
    <property type="protein sequence ID" value="MBX68428.1"/>
    <property type="molecule type" value="Transcribed_RNA"/>
</dbReference>
<accession>A0A2P2QN79</accession>
<evidence type="ECO:0000313" key="2">
    <source>
        <dbReference type="EMBL" id="MBX68428.1"/>
    </source>
</evidence>
<proteinExistence type="predicted"/>
<keyword evidence="1" id="KW-1133">Transmembrane helix</keyword>
<keyword evidence="1" id="KW-0472">Membrane</keyword>
<sequence>MSIHDRVLLKTHMHIHRHEPYCICFFSKFSPYLSFMLFLSLVSCVCFPRPTIFIFPKFEDSQPI</sequence>
<protein>
    <submittedName>
        <fullName evidence="2">Uncharacterized protein</fullName>
    </submittedName>
</protein>